<dbReference type="PROSITE" id="PS51072">
    <property type="entry name" value="MHD"/>
    <property type="match status" value="1"/>
</dbReference>
<keyword evidence="3" id="KW-0963">Cytoplasm</keyword>
<dbReference type="GO" id="GO:0006897">
    <property type="term" value="P:endocytosis"/>
    <property type="evidence" value="ECO:0007669"/>
    <property type="project" value="UniProtKB-KW"/>
</dbReference>
<dbReference type="InterPro" id="IPR012320">
    <property type="entry name" value="SHD_dom"/>
</dbReference>
<evidence type="ECO:0000256" key="5">
    <source>
        <dbReference type="SAM" id="MobiDB-lite"/>
    </source>
</evidence>
<feature type="compositionally biased region" description="Basic residues" evidence="5">
    <location>
        <begin position="84"/>
        <end position="96"/>
    </location>
</feature>
<proteinExistence type="inferred from homology"/>
<evidence type="ECO:0000259" key="6">
    <source>
        <dbReference type="PROSITE" id="PS51070"/>
    </source>
</evidence>
<evidence type="ECO:0000256" key="4">
    <source>
        <dbReference type="ARBA" id="ARBA00022583"/>
    </source>
</evidence>
<comment type="caution">
    <text evidence="8">The sequence shown here is derived from an EMBL/GenBank/DDBJ whole genome shotgun (WGS) entry which is preliminary data.</text>
</comment>
<sequence length="1258" mass="137735">MSTGSYDESSNLVKETASPSPLSNLPALDDVFDFSSTTNDATLTTTSTATTSSSKSKHSSPFKKSKAPKGLGFLIKAREGALKGRSKSPSKSKSKKHQDDDLDLNDITSKGSDAHAPAVDDSVKAKSEHWQAFLQMQDRIKQNVLKTQTSIGKLTAGRISPSGRISPGKDDQGASILSEDTSDYTICPTDPISPGPLAGDAEGSVVTNSQSQFSDTLSHPEIFISNPFLSGSDLDSSINVPMDTTDLFGDSGGLAFDSIGSKKAPDNAARTAATGGVDEFDLLGLNSDPAPPAPVNNHTTSGQSSFCEDLFGLDDFLSQPASRDLSQDNLQAMDWFGASTQSSAQSSLCPSPVQFDLDLLTSQGRLAPDSTAVSDLARSLVDDFLLWGAGQNEPNDTQTANLSKNPFQSDDFITEEQVLKPNAFNPFATIVESDDADFGADLLSDHPRREPSGNEQHAAFTAFDPFAPVTETSAEPLDPFLDINANAAPVVGPAPTLEPSVHNTASSHQPSQQHSSKKSSRKHSNPFLITEDDFVDGAVTFDDDFFASRGIFHAAPSKDLDSIWGVGADSNKGQTDSSNAFSTDTANPFQGDSFTAENVAASESGISSIAQPINPFLTASFENIASQTQVKLLAADNPFAAMLDEPVPSEGQGEEAMSSLDPVLLEPSMAVESIPVAAAAPSISDMDFDPFSPQPNSAVDLPPASTTNTDQASDLIDDTFGISTTEPAPPLSAEAGDDDDDFFSPKIKLDIREKSQLPTASGPVPMLPPPPKTPKSPQMPQRENPFDKASPPEENFASFAEVEEELKKKNEAEAAESAAASAAAKEARDRLKSMTSEESTPEEEGPLAPLEPFHAASDLERDCWKLMVRHPTKKKLAGNRFWKMTIVRLGTNKDGPVLRLFMEEKDTEPVQELPLQPCYSISDISMQQYDQFGKIHTMKVQYVFYRERVGIRPERITPSFVRKPKPNMILDHAPQVSELLKLGSLDLHEVESLVWALEDALMRLPCHRDKTLTYTKDEVQAEVWDEYTATIDKAGSVTSQKARVRIFFLAFLTGMPACELGISDRRRKGKEVVGRHDIIPVRTEDWIRIEEPEFHHVVDMETYERTHNIRFHPLDACQFELVRFRVRPRENRELPLQLRITQTLKDLHYEVRVDLLVTGYHAFSKKCGQFPCEDIEVRIKIPEPWIYYFRYEKRFGYGSLKAVARKPGRIKGLERITMMAQGLLTPALMEASVGSAKYEHLYRAVVWRIPRLPERNHG</sequence>
<feature type="region of interest" description="Disordered" evidence="5">
    <location>
        <begin position="280"/>
        <end position="301"/>
    </location>
</feature>
<feature type="region of interest" description="Disordered" evidence="5">
    <location>
        <begin position="491"/>
        <end position="523"/>
    </location>
</feature>
<feature type="region of interest" description="Disordered" evidence="5">
    <location>
        <begin position="683"/>
        <end position="851"/>
    </location>
</feature>
<keyword evidence="9" id="KW-1185">Reference proteome</keyword>
<reference evidence="8" key="1">
    <citation type="journal article" date="2023" name="G3 (Bethesda)">
        <title>A reference genome for the long-term kleptoplast-retaining sea slug Elysia crispata morphotype clarki.</title>
        <authorList>
            <person name="Eastman K.E."/>
            <person name="Pendleton A.L."/>
            <person name="Shaikh M.A."/>
            <person name="Suttiyut T."/>
            <person name="Ogas R."/>
            <person name="Tomko P."/>
            <person name="Gavelis G."/>
            <person name="Widhalm J.R."/>
            <person name="Wisecaver J.H."/>
        </authorList>
    </citation>
    <scope>NUCLEOTIDE SEQUENCE</scope>
    <source>
        <strain evidence="8">ECLA1</strain>
    </source>
</reference>
<dbReference type="Gene3D" id="2.60.40.1170">
    <property type="entry name" value="Mu homology domain, subdomain B"/>
    <property type="match status" value="1"/>
</dbReference>
<feature type="compositionally biased region" description="Basic residues" evidence="5">
    <location>
        <begin position="55"/>
        <end position="67"/>
    </location>
</feature>
<dbReference type="FunFam" id="2.60.40.1170:FF:000022">
    <property type="entry name" value="AP-1 complex subunit mu"/>
    <property type="match status" value="1"/>
</dbReference>
<feature type="domain" description="SHD" evidence="6">
    <location>
        <begin position="863"/>
        <end position="1012"/>
    </location>
</feature>
<evidence type="ECO:0000259" key="7">
    <source>
        <dbReference type="PROSITE" id="PS51072"/>
    </source>
</evidence>
<keyword evidence="4" id="KW-0254">Endocytosis</keyword>
<feature type="compositionally biased region" description="Polar residues" evidence="5">
    <location>
        <begin position="1"/>
        <end position="23"/>
    </location>
</feature>
<feature type="region of interest" description="Disordered" evidence="5">
    <location>
        <begin position="43"/>
        <end position="123"/>
    </location>
</feature>
<feature type="region of interest" description="Disordered" evidence="5">
    <location>
        <begin position="1"/>
        <end position="31"/>
    </location>
</feature>
<dbReference type="PROSITE" id="PS51070">
    <property type="entry name" value="SHD"/>
    <property type="match status" value="1"/>
</dbReference>
<dbReference type="Pfam" id="PF00928">
    <property type="entry name" value="Adap_comp_sub"/>
    <property type="match status" value="1"/>
</dbReference>
<feature type="compositionally biased region" description="Low complexity" evidence="5">
    <location>
        <begin position="815"/>
        <end position="824"/>
    </location>
</feature>
<feature type="domain" description="MHD" evidence="7">
    <location>
        <begin position="1016"/>
        <end position="1258"/>
    </location>
</feature>
<organism evidence="8 9">
    <name type="scientific">Elysia crispata</name>
    <name type="common">lettuce slug</name>
    <dbReference type="NCBI Taxonomy" id="231223"/>
    <lineage>
        <taxon>Eukaryota</taxon>
        <taxon>Metazoa</taxon>
        <taxon>Spiralia</taxon>
        <taxon>Lophotrochozoa</taxon>
        <taxon>Mollusca</taxon>
        <taxon>Gastropoda</taxon>
        <taxon>Heterobranchia</taxon>
        <taxon>Euthyneura</taxon>
        <taxon>Panpulmonata</taxon>
        <taxon>Sacoglossa</taxon>
        <taxon>Placobranchoidea</taxon>
        <taxon>Plakobranchidae</taxon>
        <taxon>Elysia</taxon>
    </lineage>
</organism>
<dbReference type="InterPro" id="IPR036168">
    <property type="entry name" value="AP2_Mu_C_sf"/>
</dbReference>
<evidence type="ECO:0008006" key="10">
    <source>
        <dbReference type="Google" id="ProtNLM"/>
    </source>
</evidence>
<dbReference type="AlphaFoldDB" id="A0AAE1E1Y8"/>
<evidence type="ECO:0000313" key="8">
    <source>
        <dbReference type="EMBL" id="KAK3790982.1"/>
    </source>
</evidence>
<evidence type="ECO:0000256" key="3">
    <source>
        <dbReference type="ARBA" id="ARBA00022490"/>
    </source>
</evidence>
<gene>
    <name evidence="8" type="ORF">RRG08_018552</name>
</gene>
<dbReference type="InterPro" id="IPR028565">
    <property type="entry name" value="MHD"/>
</dbReference>
<feature type="compositionally biased region" description="Pro residues" evidence="5">
    <location>
        <begin position="765"/>
        <end position="774"/>
    </location>
</feature>
<dbReference type="SUPFAM" id="SSF49447">
    <property type="entry name" value="Second domain of Mu2 adaptin subunit (ap50) of ap2 adaptor"/>
    <property type="match status" value="1"/>
</dbReference>
<comment type="subcellular location">
    <subcellularLocation>
        <location evidence="1">Cytoplasm</location>
    </subcellularLocation>
</comment>
<accession>A0AAE1E1Y8</accession>
<feature type="region of interest" description="Disordered" evidence="5">
    <location>
        <begin position="155"/>
        <end position="176"/>
    </location>
</feature>
<dbReference type="PANTHER" id="PTHR10529">
    <property type="entry name" value="AP COMPLEX SUBUNIT MU"/>
    <property type="match status" value="1"/>
</dbReference>
<evidence type="ECO:0000313" key="9">
    <source>
        <dbReference type="Proteomes" id="UP001283361"/>
    </source>
</evidence>
<dbReference type="GO" id="GO:0005737">
    <property type="term" value="C:cytoplasm"/>
    <property type="evidence" value="ECO:0007669"/>
    <property type="project" value="UniProtKB-SubCell"/>
</dbReference>
<dbReference type="Proteomes" id="UP001283361">
    <property type="component" value="Unassembled WGS sequence"/>
</dbReference>
<dbReference type="InterPro" id="IPR050431">
    <property type="entry name" value="Adaptor_comp_med_subunit"/>
</dbReference>
<name>A0AAE1E1Y8_9GAST</name>
<comment type="similarity">
    <text evidence="2">Belongs to the Stoned B family.</text>
</comment>
<evidence type="ECO:0000256" key="1">
    <source>
        <dbReference type="ARBA" id="ARBA00004496"/>
    </source>
</evidence>
<evidence type="ECO:0000256" key="2">
    <source>
        <dbReference type="ARBA" id="ARBA00005579"/>
    </source>
</evidence>
<protein>
    <recommendedName>
        <fullName evidence="10">Protein stoned-B</fullName>
    </recommendedName>
</protein>
<dbReference type="EMBL" id="JAWDGP010001493">
    <property type="protein sequence ID" value="KAK3790982.1"/>
    <property type="molecule type" value="Genomic_DNA"/>
</dbReference>
<feature type="compositionally biased region" description="Low complexity" evidence="5">
    <location>
        <begin position="43"/>
        <end position="54"/>
    </location>
</feature>